<dbReference type="GO" id="GO:0005634">
    <property type="term" value="C:nucleus"/>
    <property type="evidence" value="ECO:0007669"/>
    <property type="project" value="UniProtKB-SubCell"/>
</dbReference>
<evidence type="ECO:0000256" key="2">
    <source>
        <dbReference type="ARBA" id="ARBA00022679"/>
    </source>
</evidence>
<evidence type="ECO:0000256" key="8">
    <source>
        <dbReference type="ARBA" id="ARBA00023306"/>
    </source>
</evidence>
<reference evidence="12" key="1">
    <citation type="journal article" date="2016" name="Nature">
        <title>The genome of the seagrass Zostera marina reveals angiosperm adaptation to the sea.</title>
        <authorList>
            <person name="Olsen J.L."/>
            <person name="Rouze P."/>
            <person name="Verhelst B."/>
            <person name="Lin Y.-C."/>
            <person name="Bayer T."/>
            <person name="Collen J."/>
            <person name="Dattolo E."/>
            <person name="De Paoli E."/>
            <person name="Dittami S."/>
            <person name="Maumus F."/>
            <person name="Michel G."/>
            <person name="Kersting A."/>
            <person name="Lauritano C."/>
            <person name="Lohaus R."/>
            <person name="Toepel M."/>
            <person name="Tonon T."/>
            <person name="Vanneste K."/>
            <person name="Amirebrahimi M."/>
            <person name="Brakel J."/>
            <person name="Bostroem C."/>
            <person name="Chovatia M."/>
            <person name="Grimwood J."/>
            <person name="Jenkins J.W."/>
            <person name="Jueterbock A."/>
            <person name="Mraz A."/>
            <person name="Stam W.T."/>
            <person name="Tice H."/>
            <person name="Bornberg-Bauer E."/>
            <person name="Green P.J."/>
            <person name="Pearson G.A."/>
            <person name="Procaccini G."/>
            <person name="Duarte C.M."/>
            <person name="Schmutz J."/>
            <person name="Reusch T.B.H."/>
            <person name="Van de Peer Y."/>
        </authorList>
    </citation>
    <scope>NUCLEOTIDE SEQUENCE [LARGE SCALE GENOMIC DNA]</scope>
    <source>
        <strain evidence="12">cv. Finnish</strain>
    </source>
</reference>
<keyword evidence="6" id="KW-0862">Zinc</keyword>
<dbReference type="PANTHER" id="PTHR16079:SF4">
    <property type="entry name" value="E3 UBIQUITIN-PROTEIN LIGASE CHFR"/>
    <property type="match status" value="1"/>
</dbReference>
<dbReference type="EMBL" id="LFYR01000725">
    <property type="protein sequence ID" value="KMZ70608.1"/>
    <property type="molecule type" value="Genomic_DNA"/>
</dbReference>
<dbReference type="Pfam" id="PF17979">
    <property type="entry name" value="zf-CRD"/>
    <property type="match status" value="1"/>
</dbReference>
<dbReference type="PROSITE" id="PS50089">
    <property type="entry name" value="ZF_RING_2"/>
    <property type="match status" value="1"/>
</dbReference>
<feature type="non-terminal residue" evidence="11">
    <location>
        <position position="319"/>
    </location>
</feature>
<dbReference type="PANTHER" id="PTHR16079">
    <property type="entry name" value="UBIQUITIN LIGASE PROTEIN CHFR"/>
    <property type="match status" value="1"/>
</dbReference>
<dbReference type="GO" id="GO:0016740">
    <property type="term" value="F:transferase activity"/>
    <property type="evidence" value="ECO:0007669"/>
    <property type="project" value="UniProtKB-KW"/>
</dbReference>
<comment type="subcellular location">
    <subcellularLocation>
        <location evidence="1">Nucleus</location>
    </subcellularLocation>
</comment>
<keyword evidence="8" id="KW-0131">Cell cycle</keyword>
<dbReference type="InterPro" id="IPR052256">
    <property type="entry name" value="E3_ubiquitin-ligase_CHFR"/>
</dbReference>
<dbReference type="SMART" id="SM00184">
    <property type="entry name" value="RING"/>
    <property type="match status" value="1"/>
</dbReference>
<evidence type="ECO:0000256" key="3">
    <source>
        <dbReference type="ARBA" id="ARBA00022723"/>
    </source>
</evidence>
<dbReference type="OrthoDB" id="1305878at2759"/>
<keyword evidence="5" id="KW-0833">Ubl conjugation pathway</keyword>
<dbReference type="Gene3D" id="3.30.40.10">
    <property type="entry name" value="Zinc/RING finger domain, C3HC4 (zinc finger)"/>
    <property type="match status" value="1"/>
</dbReference>
<dbReference type="SUPFAM" id="SSF57850">
    <property type="entry name" value="RING/U-box"/>
    <property type="match status" value="1"/>
</dbReference>
<dbReference type="InterPro" id="IPR013083">
    <property type="entry name" value="Znf_RING/FYVE/PHD"/>
</dbReference>
<comment type="caution">
    <text evidence="11">The sequence shown here is derived from an EMBL/GenBank/DDBJ whole genome shotgun (WGS) entry which is preliminary data.</text>
</comment>
<evidence type="ECO:0000256" key="5">
    <source>
        <dbReference type="ARBA" id="ARBA00022786"/>
    </source>
</evidence>
<dbReference type="InterPro" id="IPR018957">
    <property type="entry name" value="Znf_C3HC4_RING-type"/>
</dbReference>
<accession>A0A0K9PNI7</accession>
<dbReference type="Pfam" id="PF00097">
    <property type="entry name" value="zf-C3HC4"/>
    <property type="match status" value="1"/>
</dbReference>
<gene>
    <name evidence="11" type="ORF">ZOSMA_198G00080</name>
</gene>
<keyword evidence="12" id="KW-1185">Reference proteome</keyword>
<sequence>MQHGQCSGVKKEPYDTVEHDRWSGMKVKKEEQQELNQDNVWAKLVPVDSRYSEIDMVMQETGVFSEITSSSPVKQNWCVISRKNLGETIATVTVRNTSAGTILVDGSAVQREDTVDIHNGSIIVAGSELKGYLHYTFKILQPQGLKNEQARLTISLDVANSKCSICLNIWHDVVTVAPCLHNFCNGCFTEWLKSSQNNYKNVICPQCRVTILSVGRNHFLHNIEETILLNFPLLKRSKEELALLDQSATVQTYLVFGTQGSQSRKRPAPTGDYDDMDSRCPQCVKKLGGFKCNQSTIHLQCHVCHGLMPSRPDFGVPQN</sequence>
<evidence type="ECO:0000256" key="6">
    <source>
        <dbReference type="ARBA" id="ARBA00022833"/>
    </source>
</evidence>
<evidence type="ECO:0000256" key="9">
    <source>
        <dbReference type="PROSITE-ProRule" id="PRU00175"/>
    </source>
</evidence>
<feature type="domain" description="RING-type" evidence="10">
    <location>
        <begin position="163"/>
        <end position="208"/>
    </location>
</feature>
<proteinExistence type="predicted"/>
<dbReference type="InterPro" id="IPR040909">
    <property type="entry name" value="CHFR_Znf-CRD"/>
</dbReference>
<evidence type="ECO:0000256" key="1">
    <source>
        <dbReference type="ARBA" id="ARBA00004123"/>
    </source>
</evidence>
<dbReference type="STRING" id="29655.A0A0K9PNI7"/>
<keyword evidence="2" id="KW-0808">Transferase</keyword>
<evidence type="ECO:0000259" key="10">
    <source>
        <dbReference type="PROSITE" id="PS50089"/>
    </source>
</evidence>
<evidence type="ECO:0000313" key="12">
    <source>
        <dbReference type="Proteomes" id="UP000036987"/>
    </source>
</evidence>
<dbReference type="Gene3D" id="3.30.40.140">
    <property type="match status" value="1"/>
</dbReference>
<organism evidence="11 12">
    <name type="scientific">Zostera marina</name>
    <name type="common">Eelgrass</name>
    <dbReference type="NCBI Taxonomy" id="29655"/>
    <lineage>
        <taxon>Eukaryota</taxon>
        <taxon>Viridiplantae</taxon>
        <taxon>Streptophyta</taxon>
        <taxon>Embryophyta</taxon>
        <taxon>Tracheophyta</taxon>
        <taxon>Spermatophyta</taxon>
        <taxon>Magnoliopsida</taxon>
        <taxon>Liliopsida</taxon>
        <taxon>Zosteraceae</taxon>
        <taxon>Zostera</taxon>
    </lineage>
</organism>
<keyword evidence="3" id="KW-0479">Metal-binding</keyword>
<protein>
    <submittedName>
        <fullName evidence="11">E3 ubiquitin-protein ligase CHFR</fullName>
    </submittedName>
</protein>
<evidence type="ECO:0000256" key="7">
    <source>
        <dbReference type="ARBA" id="ARBA00023242"/>
    </source>
</evidence>
<dbReference type="AlphaFoldDB" id="A0A0K9PNI7"/>
<name>A0A0K9PNI7_ZOSMR</name>
<evidence type="ECO:0000313" key="11">
    <source>
        <dbReference type="EMBL" id="KMZ70608.1"/>
    </source>
</evidence>
<dbReference type="Proteomes" id="UP000036987">
    <property type="component" value="Unassembled WGS sequence"/>
</dbReference>
<dbReference type="InterPro" id="IPR001841">
    <property type="entry name" value="Znf_RING"/>
</dbReference>
<dbReference type="GO" id="GO:0008270">
    <property type="term" value="F:zinc ion binding"/>
    <property type="evidence" value="ECO:0007669"/>
    <property type="project" value="UniProtKB-KW"/>
</dbReference>
<keyword evidence="7" id="KW-0539">Nucleus</keyword>
<evidence type="ECO:0000256" key="4">
    <source>
        <dbReference type="ARBA" id="ARBA00022771"/>
    </source>
</evidence>
<keyword evidence="4 9" id="KW-0863">Zinc-finger</keyword>